<feature type="compositionally biased region" description="Polar residues" evidence="13">
    <location>
        <begin position="1042"/>
        <end position="1051"/>
    </location>
</feature>
<dbReference type="PANTHER" id="PTHR10528">
    <property type="entry name" value="AF4/FMR2 FAMILY MEMBER"/>
    <property type="match status" value="1"/>
</dbReference>
<feature type="domain" description="AF4/FMR2 C-terminal homology" evidence="14">
    <location>
        <begin position="1070"/>
        <end position="1367"/>
    </location>
</feature>
<feature type="compositionally biased region" description="Basic and acidic residues" evidence="13">
    <location>
        <begin position="724"/>
        <end position="756"/>
    </location>
</feature>
<keyword evidence="7" id="KW-0805">Transcription regulation</keyword>
<feature type="region of interest" description="Disordered" evidence="13">
    <location>
        <begin position="1229"/>
        <end position="1279"/>
    </location>
</feature>
<evidence type="ECO:0000256" key="4">
    <source>
        <dbReference type="ARBA" id="ARBA00022473"/>
    </source>
</evidence>
<evidence type="ECO:0000256" key="12">
    <source>
        <dbReference type="ARBA" id="ARBA00032149"/>
    </source>
</evidence>
<dbReference type="RefSeq" id="XP_017786951.1">
    <property type="nucleotide sequence ID" value="XM_017931462.1"/>
</dbReference>
<feature type="region of interest" description="Disordered" evidence="13">
    <location>
        <begin position="219"/>
        <end position="318"/>
    </location>
</feature>
<feature type="region of interest" description="Disordered" evidence="13">
    <location>
        <begin position="403"/>
        <end position="1057"/>
    </location>
</feature>
<protein>
    <recommendedName>
        <fullName evidence="3">AF4/FMR2 family member lilli</fullName>
    </recommendedName>
    <alternativeName>
        <fullName evidence="12">Protein lilliputian</fullName>
    </alternativeName>
</protein>
<keyword evidence="9" id="KW-0804">Transcription</keyword>
<feature type="compositionally biased region" description="Basic residues" evidence="13">
    <location>
        <begin position="971"/>
        <end position="986"/>
    </location>
</feature>
<feature type="compositionally biased region" description="Low complexity" evidence="13">
    <location>
        <begin position="951"/>
        <end position="970"/>
    </location>
</feature>
<feature type="compositionally biased region" description="Low complexity" evidence="13">
    <location>
        <begin position="305"/>
        <end position="318"/>
    </location>
</feature>
<sequence>MSSQQVEQEASPLFGNLVRVDPSTDDRLTQNIRNTLGDYKEYLESTAVAQRFQTGEFKKPTGSGGRLPGQSGSGHHQVVAPAAAAGSSRGGYVKPAAEGKPPHEGGRSSYPGQPIKNRSNGLLPPKGPPSSSSSSSLLQPPSSTSPIGGPSSRSHTRTRTPTQPQTIRDPSATPASQELGNIFKEMINMKTPLTAIAATPRIETDSKYSYNPDLAKLAEMSSLSPMPTKKRDRPQQSSAPTAFFPPPMMLSPIARTPASSSMQVDRLPPPPMVAPLSSMSSSSGSGSDTGSGSESDSSSDDSTEEGVPASVGAVVPVPAVLEPIPASPKMMVVEEESKHRWNLGSYMERNAVSHDPQPLLSPLPEVRNHQTPASADDLDSVDLDRAVREAFASTIISFAPLSRYSDSENEKEKRLPVKAKSKVPIVSDSGSDVEAKTRTKLPAKSIAPPIMSIQKSQLLDNSSDDNIHKRHEAPIKKPEVPVIVKAKTNRGRPRKVKGGSDQEIKTKRRGRPPGSKTRNSPSGSENDTTTPAIKKRGRPPLKPKRPPSLSSSSDDDDDDHRPTKQTLEKPLSVPNRSLPKRDSSSSSDSDVSQKSHKKAPTTKKSLKHKSPRSEEKKRKKMETESQDIGQPGKVKTKKFLFDKSQEAAATTRRPTETSCTTETTVPVKRKGRSNSGLKSAALLPTTTDTDSDDSDAGRKNKKPAPVIKAHSSSSSSDSDSDSADSSKKVQTERQDKKKTDTLRKLFMSTKRDHEGAGGKGGGKGKGKCGVNVIVLDGDYERSSSSVEDVRVSPNVIQQTPAHDELKSTQPPPLKIKKTETQSSEKPSLMVRIDLSRLSYVPPKKRSDDPGRPHGDASMDATRKQQLHKKTREMSSDLKHSDSEADSKCARTTNATTTSAAATAMTLDSDSEFNKKSIIKSTDSSSEMKSHHRHRSQHQHHHHQQKRKRDNSCSSSMSSMSTVSSMSYNSNSHKKEHKSGGHKSKRRKDGETETNTFSTSSSSLATAAAASSGKQHHHHNSHHQQQQQQQHEGPRTPPLPSSAERSNGSSWSQPPPREYHSYFEKADELSDEERDQNTYLNEAKRLKRSADKEGDTIKQCMLYLEAVLYFLLTGNAMEHENYSEKAAFTMYKDTLSLIKFISSKFRNQQLTSPVHNKLAVLSYRCQALLYFKLFKMKKQESKECQKVILEYNNKCIHQQQIQQGQATIIHVPPEQMHCLASGQPGQLVVAQGQGTPSPLSPTPSPAGSVGSVGSQSSGYGSSELVAGRPSSQSSSASAPLHNPIPVPPPVTCVLVPLTVNACILKLDNNMGYFLSCQDLWDQADSIVKGKHVDFFIELDRHCMPLSLHSSLKELVRYVRAGIARVKKEN</sequence>
<evidence type="ECO:0000256" key="2">
    <source>
        <dbReference type="ARBA" id="ARBA00007354"/>
    </source>
</evidence>
<evidence type="ECO:0000259" key="14">
    <source>
        <dbReference type="Pfam" id="PF18876"/>
    </source>
</evidence>
<accession>A0ABM1NJF1</accession>
<dbReference type="GeneID" id="108569780"/>
<feature type="compositionally biased region" description="Basic and acidic residues" evidence="13">
    <location>
        <begin position="871"/>
        <end position="888"/>
    </location>
</feature>
<dbReference type="InterPro" id="IPR007797">
    <property type="entry name" value="AF4/FMR2"/>
</dbReference>
<keyword evidence="5" id="KW-0597">Phosphoprotein</keyword>
<evidence type="ECO:0000256" key="13">
    <source>
        <dbReference type="SAM" id="MobiDB-lite"/>
    </source>
</evidence>
<evidence type="ECO:0000256" key="5">
    <source>
        <dbReference type="ARBA" id="ARBA00022553"/>
    </source>
</evidence>
<feature type="compositionally biased region" description="Basic residues" evidence="13">
    <location>
        <begin position="533"/>
        <end position="545"/>
    </location>
</feature>
<feature type="compositionally biased region" description="Low complexity" evidence="13">
    <location>
        <begin position="129"/>
        <end position="166"/>
    </location>
</feature>
<keyword evidence="6" id="KW-0562">Pair-rule protein</keyword>
<proteinExistence type="inferred from homology"/>
<dbReference type="Pfam" id="PF18876">
    <property type="entry name" value="AFF4_CHD"/>
    <property type="match status" value="1"/>
</dbReference>
<organism evidence="15 16">
    <name type="scientific">Nicrophorus vespilloides</name>
    <name type="common">Boreal carrion beetle</name>
    <dbReference type="NCBI Taxonomy" id="110193"/>
    <lineage>
        <taxon>Eukaryota</taxon>
        <taxon>Metazoa</taxon>
        <taxon>Ecdysozoa</taxon>
        <taxon>Arthropoda</taxon>
        <taxon>Hexapoda</taxon>
        <taxon>Insecta</taxon>
        <taxon>Pterygota</taxon>
        <taxon>Neoptera</taxon>
        <taxon>Endopterygota</taxon>
        <taxon>Coleoptera</taxon>
        <taxon>Polyphaga</taxon>
        <taxon>Staphyliniformia</taxon>
        <taxon>Silphidae</taxon>
        <taxon>Nicrophorinae</taxon>
        <taxon>Nicrophorus</taxon>
    </lineage>
</organism>
<feature type="compositionally biased region" description="Basic residues" evidence="13">
    <location>
        <begin position="594"/>
        <end position="610"/>
    </location>
</feature>
<feature type="compositionally biased region" description="Low complexity" evidence="13">
    <location>
        <begin position="889"/>
        <end position="905"/>
    </location>
</feature>
<evidence type="ECO:0000313" key="16">
    <source>
        <dbReference type="RefSeq" id="XP_017786951.1"/>
    </source>
</evidence>
<evidence type="ECO:0000256" key="9">
    <source>
        <dbReference type="ARBA" id="ARBA00023163"/>
    </source>
</evidence>
<evidence type="ECO:0000256" key="10">
    <source>
        <dbReference type="ARBA" id="ARBA00023242"/>
    </source>
</evidence>
<feature type="region of interest" description="Disordered" evidence="13">
    <location>
        <begin position="1"/>
        <end position="29"/>
    </location>
</feature>
<evidence type="ECO:0000256" key="7">
    <source>
        <dbReference type="ARBA" id="ARBA00023015"/>
    </source>
</evidence>
<comment type="function">
    <text evidence="11">Has a role in transcriptional regulation. Acts in parallel with the Ras/MAPK and the PI3K/PKB pathways in the control of cell identity and cellular growth. Essential for regulation of the cytoskeleton and cell growth but not for cell proliferation or growth rate. Required specifically for the microtubule-based basal transport of lipid droplets. Plays a partially redundant function downstream of Raf in cell fate specification in the developing eye. Pair-rule protein that regulates embryonic cellularization, gastrulation and segmentation.</text>
</comment>
<reference evidence="16" key="1">
    <citation type="submission" date="2025-08" db="UniProtKB">
        <authorList>
            <consortium name="RefSeq"/>
        </authorList>
    </citation>
    <scope>IDENTIFICATION</scope>
    <source>
        <tissue evidence="16">Whole Larva</tissue>
    </source>
</reference>
<feature type="region of interest" description="Disordered" evidence="13">
    <location>
        <begin position="353"/>
        <end position="378"/>
    </location>
</feature>
<gene>
    <name evidence="16" type="primary">LOC108569780</name>
</gene>
<feature type="region of interest" description="Disordered" evidence="13">
    <location>
        <begin position="53"/>
        <end position="178"/>
    </location>
</feature>
<feature type="compositionally biased region" description="Low complexity" evidence="13">
    <location>
        <begin position="646"/>
        <end position="666"/>
    </location>
</feature>
<comment type="subcellular location">
    <subcellularLocation>
        <location evidence="1">Nucleus</location>
    </subcellularLocation>
</comment>
<dbReference type="Gene3D" id="6.10.250.2670">
    <property type="match status" value="1"/>
</dbReference>
<dbReference type="PANTHER" id="PTHR10528:SF17">
    <property type="entry name" value="AF4_FMR2 FAMILY MEMBER LILLI"/>
    <property type="match status" value="1"/>
</dbReference>
<evidence type="ECO:0000256" key="3">
    <source>
        <dbReference type="ARBA" id="ARBA00021888"/>
    </source>
</evidence>
<evidence type="ECO:0000313" key="15">
    <source>
        <dbReference type="Proteomes" id="UP000695000"/>
    </source>
</evidence>
<feature type="compositionally biased region" description="Basic and acidic residues" evidence="13">
    <location>
        <begin position="405"/>
        <end position="415"/>
    </location>
</feature>
<keyword evidence="4" id="KW-0217">Developmental protein</keyword>
<name>A0ABM1NJF1_NICVS</name>
<dbReference type="InterPro" id="IPR043640">
    <property type="entry name" value="AF4/FMR2_CHD"/>
</dbReference>
<feature type="compositionally biased region" description="Low complexity" evidence="13">
    <location>
        <begin position="992"/>
        <end position="1011"/>
    </location>
</feature>
<feature type="compositionally biased region" description="Basic and acidic residues" evidence="13">
    <location>
        <begin position="844"/>
        <end position="862"/>
    </location>
</feature>
<feature type="compositionally biased region" description="Low complexity" evidence="13">
    <location>
        <begin position="277"/>
        <end position="296"/>
    </location>
</feature>
<comment type="similarity">
    <text evidence="2">Belongs to the AF4 family.</text>
</comment>
<evidence type="ECO:0000256" key="11">
    <source>
        <dbReference type="ARBA" id="ARBA00024653"/>
    </source>
</evidence>
<feature type="compositionally biased region" description="Basic residues" evidence="13">
    <location>
        <begin position="929"/>
        <end position="948"/>
    </location>
</feature>
<keyword evidence="8" id="KW-0238">DNA-binding</keyword>
<feature type="compositionally biased region" description="Polar residues" evidence="13">
    <location>
        <begin position="516"/>
        <end position="531"/>
    </location>
</feature>
<dbReference type="Proteomes" id="UP000695000">
    <property type="component" value="Unplaced"/>
</dbReference>
<evidence type="ECO:0000256" key="6">
    <source>
        <dbReference type="ARBA" id="ARBA00022788"/>
    </source>
</evidence>
<feature type="compositionally biased region" description="Low complexity" evidence="13">
    <location>
        <begin position="1244"/>
        <end position="1261"/>
    </location>
</feature>
<evidence type="ECO:0000256" key="1">
    <source>
        <dbReference type="ARBA" id="ARBA00004123"/>
    </source>
</evidence>
<keyword evidence="15" id="KW-1185">Reference proteome</keyword>
<evidence type="ECO:0000256" key="8">
    <source>
        <dbReference type="ARBA" id="ARBA00023125"/>
    </source>
</evidence>
<feature type="compositionally biased region" description="Basic residues" evidence="13">
    <location>
        <begin position="487"/>
        <end position="497"/>
    </location>
</feature>
<keyword evidence="10" id="KW-0539">Nucleus</keyword>